<accession>A0A371JKI3</accession>
<dbReference type="OrthoDB" id="9791357at2"/>
<organism evidence="1 2">
    <name type="scientific">Lachnotalea glycerini</name>
    <dbReference type="NCBI Taxonomy" id="1763509"/>
    <lineage>
        <taxon>Bacteria</taxon>
        <taxon>Bacillati</taxon>
        <taxon>Bacillota</taxon>
        <taxon>Clostridia</taxon>
        <taxon>Lachnospirales</taxon>
        <taxon>Lachnospiraceae</taxon>
        <taxon>Lachnotalea</taxon>
    </lineage>
</organism>
<proteinExistence type="predicted"/>
<dbReference type="AlphaFoldDB" id="A0A371JKI3"/>
<protein>
    <submittedName>
        <fullName evidence="1">Uncharacterized protein</fullName>
    </submittedName>
</protein>
<dbReference type="Proteomes" id="UP000216411">
    <property type="component" value="Unassembled WGS sequence"/>
</dbReference>
<evidence type="ECO:0000313" key="2">
    <source>
        <dbReference type="Proteomes" id="UP000216411"/>
    </source>
</evidence>
<keyword evidence="2" id="KW-1185">Reference proteome</keyword>
<dbReference type="EMBL" id="NOKA02000001">
    <property type="protein sequence ID" value="RDY33246.1"/>
    <property type="molecule type" value="Genomic_DNA"/>
</dbReference>
<name>A0A371JKI3_9FIRM</name>
<reference evidence="1 2" key="1">
    <citation type="journal article" date="2017" name="Genome Announc.">
        <title>Draft Genome Sequence of a Sporulating and Motile Strain of Lachnotalea glycerini Isolated from Water in Quebec City, Canada.</title>
        <authorList>
            <person name="Maheux A.F."/>
            <person name="Boudreau D.K."/>
            <person name="Berube E."/>
            <person name="Boissinot M."/>
            <person name="Raymond F."/>
            <person name="Brodeur S."/>
            <person name="Corbeil J."/>
            <person name="Isabel S."/>
            <person name="Omar R.F."/>
            <person name="Bergeron M.G."/>
        </authorList>
    </citation>
    <scope>NUCLEOTIDE SEQUENCE [LARGE SCALE GENOMIC DNA]</scope>
    <source>
        <strain evidence="1 2">CCRI-19302</strain>
    </source>
</reference>
<evidence type="ECO:0000313" key="1">
    <source>
        <dbReference type="EMBL" id="RDY33246.1"/>
    </source>
</evidence>
<comment type="caution">
    <text evidence="1">The sequence shown here is derived from an EMBL/GenBank/DDBJ whole genome shotgun (WGS) entry which is preliminary data.</text>
</comment>
<sequence>MFKVDGVFENHVDVSRMKEFMNVVYKYRKTL</sequence>
<gene>
    <name evidence="1" type="ORF">CG710_001610</name>
</gene>